<dbReference type="Pfam" id="PF12833">
    <property type="entry name" value="HTH_18"/>
    <property type="match status" value="1"/>
</dbReference>
<dbReference type="InterPro" id="IPR003313">
    <property type="entry name" value="AraC-bd"/>
</dbReference>
<dbReference type="InterPro" id="IPR018060">
    <property type="entry name" value="HTH_AraC"/>
</dbReference>
<keyword evidence="2" id="KW-0238">DNA-binding</keyword>
<dbReference type="PRINTS" id="PR00032">
    <property type="entry name" value="HTHARAC"/>
</dbReference>
<accession>A0A4Y1XMD7</accession>
<dbReference type="InterPro" id="IPR009057">
    <property type="entry name" value="Homeodomain-like_sf"/>
</dbReference>
<dbReference type="EMBL" id="AP019735">
    <property type="protein sequence ID" value="BBL04198.1"/>
    <property type="molecule type" value="Genomic_DNA"/>
</dbReference>
<dbReference type="RefSeq" id="WP_019130332.1">
    <property type="nucleotide sequence ID" value="NZ_AP019735.1"/>
</dbReference>
<keyword evidence="5" id="KW-1185">Reference proteome</keyword>
<dbReference type="Gene3D" id="1.10.10.60">
    <property type="entry name" value="Homeodomain-like"/>
    <property type="match status" value="1"/>
</dbReference>
<dbReference type="InterPro" id="IPR037923">
    <property type="entry name" value="HTH-like"/>
</dbReference>
<dbReference type="Pfam" id="PF02311">
    <property type="entry name" value="AraC_binding"/>
    <property type="match status" value="1"/>
</dbReference>
<dbReference type="KEGG" id="acou:A5CBH24_15110"/>
<sequence length="295" mass="33875">MVKPNNLRKVSIARLKQEMQDTVFLSDDLAITTIDYLRNPTSEIPVSLDGFAAMIMMSGSAVLSIDTETYEVRPNMLVFFRPGSIIRTIRCSSDATAYLVACSKAFVSDIQVDISASLPIHMRFGRKPCLQVTERDVAEIRQFFQLIKTVIQSDKERYRKEIIHTLFTAVFYLITELNQREQSSEQKQGRCEVLFDQFMQLLGEYNKRERNVSFYARQLNITPKYLSSVVKEVSGKTAAKWIDESVILEAKSLLKYSGMSIQEIAYHLNFSTQSFFGKYFKQHTGTSPSRYKRKG</sequence>
<dbReference type="GO" id="GO:0043565">
    <property type="term" value="F:sequence-specific DNA binding"/>
    <property type="evidence" value="ECO:0007669"/>
    <property type="project" value="InterPro"/>
</dbReference>
<evidence type="ECO:0000313" key="5">
    <source>
        <dbReference type="Proteomes" id="UP000318946"/>
    </source>
</evidence>
<dbReference type="SUPFAM" id="SSF51215">
    <property type="entry name" value="Regulatory protein AraC"/>
    <property type="match status" value="1"/>
</dbReference>
<dbReference type="AlphaFoldDB" id="A0A4Y1WVP5"/>
<dbReference type="Proteomes" id="UP000318946">
    <property type="component" value="Chromosome"/>
</dbReference>
<dbReference type="GO" id="GO:0003700">
    <property type="term" value="F:DNA-binding transcription factor activity"/>
    <property type="evidence" value="ECO:0007669"/>
    <property type="project" value="InterPro"/>
</dbReference>
<organism evidence="4 5">
    <name type="scientific">Alistipes communis</name>
    <dbReference type="NCBI Taxonomy" id="2585118"/>
    <lineage>
        <taxon>Bacteria</taxon>
        <taxon>Pseudomonadati</taxon>
        <taxon>Bacteroidota</taxon>
        <taxon>Bacteroidia</taxon>
        <taxon>Bacteroidales</taxon>
        <taxon>Rikenellaceae</taxon>
        <taxon>Alistipes</taxon>
    </lineage>
</organism>
<dbReference type="PANTHER" id="PTHR43280">
    <property type="entry name" value="ARAC-FAMILY TRANSCRIPTIONAL REGULATOR"/>
    <property type="match status" value="1"/>
</dbReference>
<dbReference type="InterPro" id="IPR020449">
    <property type="entry name" value="Tscrpt_reg_AraC-type_HTH"/>
</dbReference>
<proteinExistence type="predicted"/>
<dbReference type="OrthoDB" id="1372329at2"/>
<reference evidence="5" key="1">
    <citation type="submission" date="2019-06" db="EMBL/GenBank/DDBJ databases">
        <title>Alistipes onderdonkii subsp. vulgaris subsp. nov., Alistipes dispar sp. nov. and Alistipes communis sp. nov., isolated from human faeces, and creation of Alistipes onderdonkii subsp. onderdonkii subsp. nov.</title>
        <authorList>
            <person name="Sakamoto M."/>
            <person name="Ikeyama N."/>
            <person name="Ogata Y."/>
            <person name="Suda W."/>
            <person name="Iino T."/>
            <person name="Hattori M."/>
            <person name="Ohkuma M."/>
        </authorList>
    </citation>
    <scope>NUCLEOTIDE SEQUENCE [LARGE SCALE GENOMIC DNA]</scope>
    <source>
        <strain evidence="5">5CBH24</strain>
    </source>
</reference>
<name>A0A4Y1WVP5_9BACT</name>
<dbReference type="GeneID" id="78342234"/>
<accession>A0A4Y1WVP5</accession>
<keyword evidence="3" id="KW-0804">Transcription</keyword>
<dbReference type="SUPFAM" id="SSF46689">
    <property type="entry name" value="Homeodomain-like"/>
    <property type="match status" value="1"/>
</dbReference>
<evidence type="ECO:0000256" key="3">
    <source>
        <dbReference type="ARBA" id="ARBA00023163"/>
    </source>
</evidence>
<evidence type="ECO:0000313" key="4">
    <source>
        <dbReference type="EMBL" id="BBL04198.1"/>
    </source>
</evidence>
<keyword evidence="1" id="KW-0805">Transcription regulation</keyword>
<gene>
    <name evidence="4" type="ORF">A5CBH24_15110</name>
</gene>
<dbReference type="PROSITE" id="PS01124">
    <property type="entry name" value="HTH_ARAC_FAMILY_2"/>
    <property type="match status" value="1"/>
</dbReference>
<dbReference type="PANTHER" id="PTHR43280:SF32">
    <property type="entry name" value="TRANSCRIPTIONAL REGULATORY PROTEIN"/>
    <property type="match status" value="1"/>
</dbReference>
<dbReference type="SMART" id="SM00342">
    <property type="entry name" value="HTH_ARAC"/>
    <property type="match status" value="1"/>
</dbReference>
<evidence type="ECO:0000256" key="1">
    <source>
        <dbReference type="ARBA" id="ARBA00023015"/>
    </source>
</evidence>
<protein>
    <submittedName>
        <fullName evidence="4">AraC family transcriptional regulator</fullName>
    </submittedName>
</protein>
<evidence type="ECO:0000256" key="2">
    <source>
        <dbReference type="ARBA" id="ARBA00023125"/>
    </source>
</evidence>